<evidence type="ECO:0000313" key="2">
    <source>
        <dbReference type="Proteomes" id="UP000317839"/>
    </source>
</evidence>
<organism evidence="1 2">
    <name type="scientific">Aliikangiella marina</name>
    <dbReference type="NCBI Taxonomy" id="1712262"/>
    <lineage>
        <taxon>Bacteria</taxon>
        <taxon>Pseudomonadati</taxon>
        <taxon>Pseudomonadota</taxon>
        <taxon>Gammaproteobacteria</taxon>
        <taxon>Oceanospirillales</taxon>
        <taxon>Pleioneaceae</taxon>
        <taxon>Aliikangiella</taxon>
    </lineage>
</organism>
<keyword evidence="2" id="KW-1185">Reference proteome</keyword>
<evidence type="ECO:0000313" key="1">
    <source>
        <dbReference type="EMBL" id="TQV74909.1"/>
    </source>
</evidence>
<dbReference type="GO" id="GO:0032259">
    <property type="term" value="P:methylation"/>
    <property type="evidence" value="ECO:0007669"/>
    <property type="project" value="UniProtKB-KW"/>
</dbReference>
<accession>A0A545TCG8</accession>
<dbReference type="Proteomes" id="UP000317839">
    <property type="component" value="Unassembled WGS sequence"/>
</dbReference>
<dbReference type="AlphaFoldDB" id="A0A545TCG8"/>
<keyword evidence="1" id="KW-0808">Transferase</keyword>
<sequence>MSADQFDSNSCPLCLNDDHDFYHEDRKRVYLQCKCCHLVFVPQCFHLDAQAEKAEYDRHQNDPQDAGYQKFLSRTTEPLFNQLPQGATGLDFGCGPGPAISVMAERHGFKVCNYDIYYYPDVRQLEKRFDFVTMTEVIEHLAEPFKILNLIDKILNSGGILAIMTKRVIDKNAFSRWHYKNDPTHIAFYSVPTFEWIGGRRGWKLQVIDNDVVFFLKD</sequence>
<dbReference type="EMBL" id="VIKR01000002">
    <property type="protein sequence ID" value="TQV74909.1"/>
    <property type="molecule type" value="Genomic_DNA"/>
</dbReference>
<proteinExistence type="predicted"/>
<dbReference type="GO" id="GO:0008168">
    <property type="term" value="F:methyltransferase activity"/>
    <property type="evidence" value="ECO:0007669"/>
    <property type="project" value="UniProtKB-KW"/>
</dbReference>
<dbReference type="OrthoDB" id="9791944at2"/>
<gene>
    <name evidence="1" type="ORF">FLL45_08075</name>
</gene>
<dbReference type="RefSeq" id="WP_142941527.1">
    <property type="nucleotide sequence ID" value="NZ_VIKR01000002.1"/>
</dbReference>
<dbReference type="Pfam" id="PF13489">
    <property type="entry name" value="Methyltransf_23"/>
    <property type="match status" value="1"/>
</dbReference>
<dbReference type="InterPro" id="IPR029063">
    <property type="entry name" value="SAM-dependent_MTases_sf"/>
</dbReference>
<dbReference type="SUPFAM" id="SSF53335">
    <property type="entry name" value="S-adenosyl-L-methionine-dependent methyltransferases"/>
    <property type="match status" value="1"/>
</dbReference>
<protein>
    <submittedName>
        <fullName evidence="1">Class I SAM-dependent methyltransferase</fullName>
    </submittedName>
</protein>
<comment type="caution">
    <text evidence="1">The sequence shown here is derived from an EMBL/GenBank/DDBJ whole genome shotgun (WGS) entry which is preliminary data.</text>
</comment>
<keyword evidence="1" id="KW-0489">Methyltransferase</keyword>
<name>A0A545TCG8_9GAMM</name>
<dbReference type="Gene3D" id="3.40.50.150">
    <property type="entry name" value="Vaccinia Virus protein VP39"/>
    <property type="match status" value="1"/>
</dbReference>
<reference evidence="1 2" key="1">
    <citation type="submission" date="2019-06" db="EMBL/GenBank/DDBJ databases">
        <title>Draft genome of Aliikangiella marina GYP-15.</title>
        <authorList>
            <person name="Wang G."/>
        </authorList>
    </citation>
    <scope>NUCLEOTIDE SEQUENCE [LARGE SCALE GENOMIC DNA]</scope>
    <source>
        <strain evidence="1 2">GYP-15</strain>
    </source>
</reference>